<proteinExistence type="predicted"/>
<dbReference type="InterPro" id="IPR009506">
    <property type="entry name" value="YjiS-like"/>
</dbReference>
<dbReference type="AlphaFoldDB" id="A0A6B0XYZ1"/>
<name>A0A6B0XYZ1_9RHOB</name>
<comment type="caution">
    <text evidence="2">The sequence shown here is derived from an EMBL/GenBank/DDBJ whole genome shotgun (WGS) entry which is preliminary data.</text>
</comment>
<dbReference type="Pfam" id="PF06568">
    <property type="entry name" value="YjiS-like"/>
    <property type="match status" value="1"/>
</dbReference>
<dbReference type="EMBL" id="VXRY01000194">
    <property type="protein sequence ID" value="MXY33425.1"/>
    <property type="molecule type" value="Genomic_DNA"/>
</dbReference>
<evidence type="ECO:0000313" key="2">
    <source>
        <dbReference type="EMBL" id="MXY33425.1"/>
    </source>
</evidence>
<gene>
    <name evidence="2" type="ORF">F4Y60_04920</name>
</gene>
<protein>
    <submittedName>
        <fullName evidence="2">DUF1127 domain-containing protein</fullName>
    </submittedName>
</protein>
<sequence>MQTMYLFPQRERDYARTDQATETARRPDREEVKAMAVMHQDRTVPTGARTIYVLVCLAERAARWTRRRSLQRQARRCLARMSDRELGDIGLTRRDIQRLPDWF</sequence>
<reference evidence="2" key="1">
    <citation type="submission" date="2019-09" db="EMBL/GenBank/DDBJ databases">
        <title>Characterisation of the sponge microbiome using genome-centric metagenomics.</title>
        <authorList>
            <person name="Engelberts J.P."/>
            <person name="Robbins S.J."/>
            <person name="De Goeij J.M."/>
            <person name="Aranda M."/>
            <person name="Bell S.C."/>
            <person name="Webster N.S."/>
        </authorList>
    </citation>
    <scope>NUCLEOTIDE SEQUENCE</scope>
    <source>
        <strain evidence="2">SB0664_bin_43</strain>
    </source>
</reference>
<evidence type="ECO:0000259" key="1">
    <source>
        <dbReference type="Pfam" id="PF06568"/>
    </source>
</evidence>
<accession>A0A6B0XYZ1</accession>
<feature type="domain" description="YjiS-like" evidence="1">
    <location>
        <begin position="61"/>
        <end position="97"/>
    </location>
</feature>
<organism evidence="2">
    <name type="scientific">Boseongicola sp. SB0664_bin_43</name>
    <dbReference type="NCBI Taxonomy" id="2604844"/>
    <lineage>
        <taxon>Bacteria</taxon>
        <taxon>Pseudomonadati</taxon>
        <taxon>Pseudomonadota</taxon>
        <taxon>Alphaproteobacteria</taxon>
        <taxon>Rhodobacterales</taxon>
        <taxon>Paracoccaceae</taxon>
        <taxon>Boseongicola</taxon>
    </lineage>
</organism>